<keyword evidence="8 14" id="KW-0574">Periplasm</keyword>
<keyword evidence="7 14" id="KW-0732">Signal</keyword>
<dbReference type="PIRSF" id="PIRSF000243">
    <property type="entry name" value="Cyt_c552"/>
    <property type="match status" value="1"/>
</dbReference>
<feature type="binding site" description="covalent" evidence="14">
    <location>
        <position position="305"/>
    </location>
    <ligand>
        <name>heme c</name>
        <dbReference type="ChEBI" id="CHEBI:61717"/>
        <label>4</label>
    </ligand>
</feature>
<keyword evidence="16" id="KW-0812">Transmembrane</keyword>
<evidence type="ECO:0000256" key="11">
    <source>
        <dbReference type="ARBA" id="ARBA00023002"/>
    </source>
</evidence>
<feature type="binding site" description="axial binding residue" evidence="14">
    <location>
        <position position="152"/>
    </location>
    <ligand>
        <name>heme c</name>
        <dbReference type="ChEBI" id="CHEBI:61717"/>
        <label>1</label>
    </ligand>
    <ligandPart>
        <name>Fe</name>
        <dbReference type="ChEBI" id="CHEBI:18248"/>
    </ligandPart>
</feature>
<dbReference type="EMBL" id="AP025315">
    <property type="protein sequence ID" value="BDD11429.1"/>
    <property type="molecule type" value="Genomic_DNA"/>
</dbReference>
<comment type="pathway">
    <text evidence="2 14">Nitrogen metabolism; nitrate reduction (assimilation).</text>
</comment>
<evidence type="ECO:0000256" key="15">
    <source>
        <dbReference type="SAM" id="MobiDB-lite"/>
    </source>
</evidence>
<evidence type="ECO:0000256" key="5">
    <source>
        <dbReference type="ARBA" id="ARBA00022617"/>
    </source>
</evidence>
<feature type="binding site" description="covalent" evidence="14">
    <location>
        <position position="336"/>
    </location>
    <ligand>
        <name>heme c</name>
        <dbReference type="ChEBI" id="CHEBI:61717"/>
        <label>5</label>
    </ligand>
</feature>
<dbReference type="FunFam" id="1.20.140.10:FF:000014">
    <property type="entry name" value="Cytochrome c-552"/>
    <property type="match status" value="1"/>
</dbReference>
<feature type="binding site" description="axial binding residue" evidence="14">
    <location>
        <position position="309"/>
    </location>
    <ligand>
        <name>heme c</name>
        <dbReference type="ChEBI" id="CHEBI:61717"/>
        <label>4</label>
    </ligand>
    <ligandPart>
        <name>Fe</name>
        <dbReference type="ChEBI" id="CHEBI:18248"/>
    </ligandPart>
</feature>
<feature type="binding site" description="axial binding residue" evidence="14">
    <location>
        <position position="415"/>
    </location>
    <ligand>
        <name>heme c</name>
        <dbReference type="ChEBI" id="CHEBI:61717"/>
        <label>4</label>
    </ligand>
    <ligandPart>
        <name>Fe</name>
        <dbReference type="ChEBI" id="CHEBI:18248"/>
    </ligandPart>
</feature>
<dbReference type="Gene3D" id="1.20.140.10">
    <property type="entry name" value="Butyryl-CoA Dehydrogenase, subunit A, domain 3"/>
    <property type="match status" value="1"/>
</dbReference>
<keyword evidence="18" id="KW-1185">Reference proteome</keyword>
<feature type="binding site" evidence="14">
    <location>
        <position position="235"/>
    </location>
    <ligand>
        <name>Ca(2+)</name>
        <dbReference type="ChEBI" id="CHEBI:29108"/>
    </ligand>
</feature>
<evidence type="ECO:0000256" key="13">
    <source>
        <dbReference type="ARBA" id="ARBA00049131"/>
    </source>
</evidence>
<keyword evidence="9 14" id="KW-0106">Calcium</keyword>
<feature type="binding site" description="axial binding residue" evidence="14">
    <location>
        <position position="323"/>
    </location>
    <ligand>
        <name>heme c</name>
        <dbReference type="ChEBI" id="CHEBI:61717"/>
        <label>2</label>
    </ligand>
    <ligandPart>
        <name>Fe</name>
        <dbReference type="ChEBI" id="CHEBI:18248"/>
    </ligandPart>
</feature>
<feature type="binding site" description="axial binding residue" evidence="14">
    <location>
        <position position="120"/>
    </location>
    <ligand>
        <name>heme c</name>
        <dbReference type="ChEBI" id="CHEBI:61717"/>
        <label>3</label>
    </ligand>
    <ligandPart>
        <name>Fe</name>
        <dbReference type="ChEBI" id="CHEBI:18248"/>
    </ligandPart>
</feature>
<keyword evidence="11 14" id="KW-0560">Oxidoreductase</keyword>
<keyword evidence="6 14" id="KW-0479">Metal-binding</keyword>
<evidence type="ECO:0000256" key="7">
    <source>
        <dbReference type="ARBA" id="ARBA00022729"/>
    </source>
</evidence>
<dbReference type="AlphaFoldDB" id="A0AAU9CGW6"/>
<feature type="binding site" description="covalent" evidence="14">
    <location>
        <position position="339"/>
    </location>
    <ligand>
        <name>heme c</name>
        <dbReference type="ChEBI" id="CHEBI:61717"/>
        <label>5</label>
    </ligand>
</feature>
<dbReference type="InterPro" id="IPR003321">
    <property type="entry name" value="Cyt_c552"/>
</dbReference>
<feature type="region of interest" description="Disordered" evidence="15">
    <location>
        <begin position="498"/>
        <end position="519"/>
    </location>
</feature>
<protein>
    <recommendedName>
        <fullName evidence="14">Cytochrome c-552</fullName>
        <ecNumber evidence="14">1.7.2.2</ecNumber>
    </recommendedName>
    <alternativeName>
        <fullName evidence="14">Ammonia-forming cytochrome c nitrite reductase</fullName>
        <shortName evidence="14">Cytochrome c nitrite reductase</shortName>
    </alternativeName>
</protein>
<sequence length="519" mass="59007">MSSISDKIKEKPWLGWVLFLGTMGIVFVLGLFASEVTERRAEATVAYAPNREIDQFDPRNSVWGKAYPREYESWKATEDTTFKSKHMSSAREDMLEKNPNLVILWAGYGFSKEYNTPRGHYYAITDLQEIQRTGAPTGPNDGPMPSTCWTCKSPDVPRLMNEKGVAEFYKGKWASKGSEVVNPIGCGDCHDSKTMDLRISRPALIEGMKAMGKDINKATNQEMRSLVCAQCHVEYYFDGSDKSKGKYLTFPWKEGQTVEDMERYYDNLEFKDWTHKISRAPMLKAQHPGYEIYKMGIHGQRGVSCADCHMPYTSEGGVKFTDHQINSPLAKIDKSCQVCHREDAEELKSNVYANQDRVDDLKMRVEPLIVKAHYEAGKAWELGATEAEMKPILKLIRHAQWRWDYAVASHGASAHAPVEMTRVLGSSLDKAQEARMLLARLLATKGFIGEVEIPDISTKEKAQRAIGLDPDKMRETKDRFLKTLVPEWIKKAEERHSKLQPRVEGGDQIPHFEHDTEKI</sequence>
<evidence type="ECO:0000256" key="2">
    <source>
        <dbReference type="ARBA" id="ARBA00005096"/>
    </source>
</evidence>
<feature type="binding site" description="covalent" evidence="14">
    <location>
        <position position="189"/>
    </location>
    <ligand>
        <name>heme c</name>
        <dbReference type="ChEBI" id="CHEBI:61717"/>
        <label>2</label>
    </ligand>
</feature>
<dbReference type="GO" id="GO:0005509">
    <property type="term" value="F:calcium ion binding"/>
    <property type="evidence" value="ECO:0007669"/>
    <property type="project" value="UniProtKB-UniRule"/>
</dbReference>
<feature type="binding site" description="covalent" evidence="14">
    <location>
        <position position="148"/>
    </location>
    <ligand>
        <name>heme c</name>
        <dbReference type="ChEBI" id="CHEBI:61717"/>
        <label>1</label>
    </ligand>
</feature>
<dbReference type="GO" id="GO:0020037">
    <property type="term" value="F:heme binding"/>
    <property type="evidence" value="ECO:0007669"/>
    <property type="project" value="InterPro"/>
</dbReference>
<feature type="binding site" evidence="14">
    <location>
        <position position="286"/>
    </location>
    <ligand>
        <name>Ca(2+)</name>
        <dbReference type="ChEBI" id="CHEBI:29108"/>
    </ligand>
</feature>
<feature type="binding site" description="axial binding residue" evidence="14">
    <location>
        <position position="190"/>
    </location>
    <ligand>
        <name>heme c</name>
        <dbReference type="ChEBI" id="CHEBI:61717"/>
        <label>2</label>
    </ligand>
    <ligandPart>
        <name>Fe</name>
        <dbReference type="ChEBI" id="CHEBI:18248"/>
    </ligandPart>
</feature>
<dbReference type="HAMAP" id="MF_01182">
    <property type="entry name" value="Cytochrom_C552"/>
    <property type="match status" value="1"/>
</dbReference>
<feature type="binding site" evidence="14">
    <location>
        <position position="235"/>
    </location>
    <ligand>
        <name>substrate</name>
    </ligand>
</feature>
<evidence type="ECO:0000256" key="3">
    <source>
        <dbReference type="ARBA" id="ARBA00009288"/>
    </source>
</evidence>
<evidence type="ECO:0000256" key="16">
    <source>
        <dbReference type="SAM" id="Phobius"/>
    </source>
</evidence>
<evidence type="ECO:0000256" key="9">
    <source>
        <dbReference type="ARBA" id="ARBA00022837"/>
    </source>
</evidence>
<dbReference type="InterPro" id="IPR017570">
    <property type="entry name" value="Cyt_c_NO2Rdtase_formate-dep"/>
</dbReference>
<evidence type="ECO:0000313" key="17">
    <source>
        <dbReference type="EMBL" id="BDD11429.1"/>
    </source>
</evidence>
<feature type="binding site" description="axial binding residue" evidence="14">
    <location>
        <position position="298"/>
    </location>
    <ligand>
        <name>heme c</name>
        <dbReference type="ChEBI" id="CHEBI:61717"/>
        <label>5</label>
    </ligand>
    <ligandPart>
        <name>Fe</name>
        <dbReference type="ChEBI" id="CHEBI:18248"/>
    </ligandPart>
</feature>
<dbReference type="KEGG" id="fax:FUAX_38610"/>
<comment type="catalytic activity">
    <reaction evidence="13 14">
        <text>6 Fe(III)-[cytochrome c] + NH4(+) + 2 H2O = 6 Fe(II)-[cytochrome c] + nitrite + 8 H(+)</text>
        <dbReference type="Rhea" id="RHEA:13089"/>
        <dbReference type="Rhea" id="RHEA-COMP:10350"/>
        <dbReference type="Rhea" id="RHEA-COMP:14399"/>
        <dbReference type="ChEBI" id="CHEBI:15377"/>
        <dbReference type="ChEBI" id="CHEBI:15378"/>
        <dbReference type="ChEBI" id="CHEBI:16301"/>
        <dbReference type="ChEBI" id="CHEBI:28938"/>
        <dbReference type="ChEBI" id="CHEBI:29033"/>
        <dbReference type="ChEBI" id="CHEBI:29034"/>
        <dbReference type="EC" id="1.7.2.2"/>
    </reaction>
</comment>
<dbReference type="Gene3D" id="1.10.1130.10">
    <property type="entry name" value="Flavocytochrome C3, Chain A"/>
    <property type="match status" value="1"/>
</dbReference>
<evidence type="ECO:0000256" key="14">
    <source>
        <dbReference type="HAMAP-Rule" id="MF_01182"/>
    </source>
</evidence>
<proteinExistence type="inferred from homology"/>
<evidence type="ECO:0000256" key="12">
    <source>
        <dbReference type="ARBA" id="ARBA00023004"/>
    </source>
</evidence>
<dbReference type="Proteomes" id="UP001348817">
    <property type="component" value="Plasmid pFA1"/>
</dbReference>
<feature type="binding site" description="axial binding residue" evidence="14">
    <location>
        <position position="232"/>
    </location>
    <ligand>
        <name>heme c</name>
        <dbReference type="ChEBI" id="CHEBI:61717"/>
        <label>3</label>
    </ligand>
    <ligandPart>
        <name>Fe</name>
        <dbReference type="ChEBI" id="CHEBI:18248"/>
    </ligandPart>
</feature>
<dbReference type="InterPro" id="IPR036280">
    <property type="entry name" value="Multihaem_cyt_sf"/>
</dbReference>
<gene>
    <name evidence="14 17" type="primary">nrfA</name>
    <name evidence="17" type="ORF">FUAX_38610</name>
</gene>
<geneLocation type="plasmid" evidence="17 18">
    <name>pFA1</name>
</geneLocation>
<feature type="transmembrane region" description="Helical" evidence="16">
    <location>
        <begin position="12"/>
        <end position="33"/>
    </location>
</feature>
<keyword evidence="12 14" id="KW-0408">Iron</keyword>
<keyword evidence="4 14" id="KW-0813">Transport</keyword>
<feature type="binding site" description="covalent" evidence="14">
    <location>
        <position position="186"/>
    </location>
    <ligand>
        <name>heme c</name>
        <dbReference type="ChEBI" id="CHEBI:61717"/>
        <label>2</label>
    </ligand>
</feature>
<dbReference type="PANTHER" id="PTHR30633:SF0">
    <property type="entry name" value="CYTOCHROME C-552"/>
    <property type="match status" value="1"/>
</dbReference>
<evidence type="ECO:0000313" key="18">
    <source>
        <dbReference type="Proteomes" id="UP001348817"/>
    </source>
</evidence>
<comment type="cofactor">
    <cofactor evidence="14">
        <name>heme c</name>
        <dbReference type="ChEBI" id="CHEBI:61717"/>
    </cofactor>
    <text evidence="14">Binds 5 heme c groups covalently per monomer.</text>
</comment>
<feature type="binding site" description="covalent" evidence="14">
    <location>
        <position position="151"/>
    </location>
    <ligand>
        <name>heme c</name>
        <dbReference type="ChEBI" id="CHEBI:61717"/>
        <label>1</label>
    </ligand>
</feature>
<dbReference type="GO" id="GO:0042279">
    <property type="term" value="F:nitrite reductase (cytochrome, ammonia-forming) activity"/>
    <property type="evidence" value="ECO:0007669"/>
    <property type="project" value="UniProtKB-UniRule"/>
</dbReference>
<evidence type="ECO:0000256" key="4">
    <source>
        <dbReference type="ARBA" id="ARBA00022448"/>
    </source>
</evidence>
<dbReference type="GO" id="GO:0019645">
    <property type="term" value="P:anaerobic electron transport chain"/>
    <property type="evidence" value="ECO:0007669"/>
    <property type="project" value="TreeGrafter"/>
</dbReference>
<evidence type="ECO:0000256" key="10">
    <source>
        <dbReference type="ARBA" id="ARBA00022982"/>
    </source>
</evidence>
<accession>A0AAU9CGW6</accession>
<comment type="cofactor">
    <cofactor evidence="14">
        <name>Ca(2+)</name>
        <dbReference type="ChEBI" id="CHEBI:29108"/>
    </cofactor>
    <text evidence="14">Binds 1 Ca(2+) ion per monomer.</text>
</comment>
<keyword evidence="10 14" id="KW-0249">Electron transport</keyword>
<evidence type="ECO:0000256" key="8">
    <source>
        <dbReference type="ARBA" id="ARBA00022764"/>
    </source>
</evidence>
<feature type="binding site" description="covalent" evidence="14">
    <location>
        <position position="308"/>
    </location>
    <ligand>
        <name>heme c</name>
        <dbReference type="ChEBI" id="CHEBI:61717"/>
        <label>4</label>
    </ligand>
</feature>
<name>A0AAU9CGW6_9BACT</name>
<comment type="function">
    <text evidence="14">Catalyzes the reduction of nitrite to ammonia, consuming six electrons in the process.</text>
</comment>
<dbReference type="Pfam" id="PF02335">
    <property type="entry name" value="Cytochrom_C552"/>
    <property type="match status" value="1"/>
</dbReference>
<dbReference type="GO" id="GO:0042128">
    <property type="term" value="P:nitrate assimilation"/>
    <property type="evidence" value="ECO:0007669"/>
    <property type="project" value="UniProtKB-UniRule"/>
</dbReference>
<comment type="subcellular location">
    <subcellularLocation>
        <location evidence="1 14">Periplasm</location>
    </subcellularLocation>
</comment>
<keyword evidence="17" id="KW-0614">Plasmid</keyword>
<comment type="similarity">
    <text evidence="3 14">Belongs to the cytochrome c-552 family.</text>
</comment>
<keyword evidence="5 14" id="KW-0349">Heme</keyword>
<dbReference type="SUPFAM" id="SSF48695">
    <property type="entry name" value="Multiheme cytochromes"/>
    <property type="match status" value="1"/>
</dbReference>
<dbReference type="EC" id="1.7.2.2" evidence="14"/>
<keyword evidence="16" id="KW-0472">Membrane</keyword>
<dbReference type="PANTHER" id="PTHR30633">
    <property type="entry name" value="CYTOCHROME C-552 RESPIRATORY NITRITE REDUCTASE"/>
    <property type="match status" value="1"/>
</dbReference>
<feature type="binding site" evidence="14">
    <location>
        <position position="284"/>
    </location>
    <ligand>
        <name>Ca(2+)</name>
        <dbReference type="ChEBI" id="CHEBI:29108"/>
    </ligand>
</feature>
<evidence type="ECO:0000256" key="6">
    <source>
        <dbReference type="ARBA" id="ARBA00022723"/>
    </source>
</evidence>
<dbReference type="RefSeq" id="WP_338394925.1">
    <property type="nucleotide sequence ID" value="NZ_AP025315.1"/>
</dbReference>
<evidence type="ECO:0000256" key="1">
    <source>
        <dbReference type="ARBA" id="ARBA00004418"/>
    </source>
</evidence>
<reference evidence="17 18" key="1">
    <citation type="submission" date="2021-12" db="EMBL/GenBank/DDBJ databases">
        <title>Genome sequencing of bacteria with rrn-lacking chromosome and rrn-plasmid.</title>
        <authorList>
            <person name="Anda M."/>
            <person name="Iwasaki W."/>
        </authorList>
    </citation>
    <scope>NUCLEOTIDE SEQUENCE [LARGE SCALE GENOMIC DNA]</scope>
    <source>
        <strain evidence="17 18">DSM 100852</strain>
        <plasmid evidence="17 18">pFA1</plasmid>
    </source>
</reference>
<dbReference type="NCBIfam" id="NF008339">
    <property type="entry name" value="PRK11125.1"/>
    <property type="match status" value="1"/>
</dbReference>
<feature type="binding site" description="covalent" evidence="14">
    <location>
        <position position="231"/>
    </location>
    <ligand>
        <name>heme c</name>
        <dbReference type="ChEBI" id="CHEBI:61717"/>
        <label>3</label>
    </ligand>
</feature>
<feature type="binding site" description="axial binding residue" evidence="14">
    <location>
        <position position="340"/>
    </location>
    <ligand>
        <name>heme c</name>
        <dbReference type="ChEBI" id="CHEBI:61717"/>
        <label>5</label>
    </ligand>
    <ligandPart>
        <name>Fe</name>
        <dbReference type="ChEBI" id="CHEBI:18248"/>
    </ligandPart>
</feature>
<organism evidence="17 18">
    <name type="scientific">Fulvitalea axinellae</name>
    <dbReference type="NCBI Taxonomy" id="1182444"/>
    <lineage>
        <taxon>Bacteria</taxon>
        <taxon>Pseudomonadati</taxon>
        <taxon>Bacteroidota</taxon>
        <taxon>Cytophagia</taxon>
        <taxon>Cytophagales</taxon>
        <taxon>Persicobacteraceae</taxon>
        <taxon>Fulvitalea</taxon>
    </lineage>
</organism>
<dbReference type="GO" id="GO:0005506">
    <property type="term" value="F:iron ion binding"/>
    <property type="evidence" value="ECO:0007669"/>
    <property type="project" value="UniProtKB-UniRule"/>
</dbReference>
<feature type="binding site" evidence="14">
    <location>
        <position position="287"/>
    </location>
    <ligand>
        <name>substrate</name>
    </ligand>
</feature>
<feature type="binding site" description="covalent" evidence="14">
    <location>
        <position position="228"/>
    </location>
    <ligand>
        <name>heme c</name>
        <dbReference type="ChEBI" id="CHEBI:61717"/>
        <label>3</label>
    </ligand>
</feature>
<feature type="compositionally biased region" description="Basic and acidic residues" evidence="15">
    <location>
        <begin position="510"/>
        <end position="519"/>
    </location>
</feature>
<dbReference type="CDD" id="cd00548">
    <property type="entry name" value="NrfA-like"/>
    <property type="match status" value="1"/>
</dbReference>
<keyword evidence="16" id="KW-1133">Transmembrane helix</keyword>
<feature type="binding site" evidence="14">
    <location>
        <position position="234"/>
    </location>
    <ligand>
        <name>Ca(2+)</name>
        <dbReference type="ChEBI" id="CHEBI:29108"/>
    </ligand>
</feature>
<dbReference type="GO" id="GO:0030288">
    <property type="term" value="C:outer membrane-bounded periplasmic space"/>
    <property type="evidence" value="ECO:0007669"/>
    <property type="project" value="TreeGrafter"/>
</dbReference>